<sequence length="548" mass="61887">MARLSKASSFVIWEDTGIPTPDGETVPSLPRTEDDVPIKSSLRFEEEKGEDRRSALISTNGHEETEDEDDADDERRESTYTTTTISSVPESTYRTDLEDATPTQPPYTPPIIRPSFRRPESVRRMQMSSPRQSLLSKPRSRTGTPRSARSATAKGSPRSKRRVSRDRLEDNQQPLPLVLLHVTLLPVGLPWSIESMQELLPQKTLENLHLLQSKVTEIMLQRGVLIPHPNDEYELLEERLLEVLELKKERFTKCGHFTHRDSRGSITSVDTARDSDSGLGSSVDGSDGELCETCEHHIKTADTAVGSGKRKWMIKVYASNGLMRASAWAAVWSEMESVDVEILPWISDEMRRKLDERRRKEIAEAKQRQNDEDRRIRELVDERVAREMQMALDGSQQAGSPRKRSEQPRLLETEPSDPIRRPETPFGRDVANRDSNDLPQIYRPSQVPLSLMVKNYIFLLAQDKRNVVMFCLTITIAWLIVMGSGANSKQDVVTTFNDACPRHEAPLVSLPETPSDSVAWEGAGDISDTVDMFEEIMETPVVGQSEAT</sequence>
<feature type="compositionally biased region" description="Basic and acidic residues" evidence="1">
    <location>
        <begin position="403"/>
        <end position="423"/>
    </location>
</feature>
<protein>
    <recommendedName>
        <fullName evidence="5">Pathway-specific nitrogen regulator</fullName>
    </recommendedName>
</protein>
<gene>
    <name evidence="3" type="ORF">LTR77_009802</name>
</gene>
<evidence type="ECO:0008006" key="5">
    <source>
        <dbReference type="Google" id="ProtNLM"/>
    </source>
</evidence>
<evidence type="ECO:0000313" key="3">
    <source>
        <dbReference type="EMBL" id="KAK5164596.1"/>
    </source>
</evidence>
<feature type="compositionally biased region" description="Polar residues" evidence="1">
    <location>
        <begin position="126"/>
        <end position="150"/>
    </location>
</feature>
<keyword evidence="2" id="KW-0812">Transmembrane</keyword>
<proteinExistence type="predicted"/>
<dbReference type="Proteomes" id="UP001337655">
    <property type="component" value="Unassembled WGS sequence"/>
</dbReference>
<accession>A0AAV9NY77</accession>
<dbReference type="EMBL" id="JAVRRT010000019">
    <property type="protein sequence ID" value="KAK5164596.1"/>
    <property type="molecule type" value="Genomic_DNA"/>
</dbReference>
<feature type="compositionally biased region" description="Pro residues" evidence="1">
    <location>
        <begin position="103"/>
        <end position="112"/>
    </location>
</feature>
<feature type="region of interest" description="Disordered" evidence="1">
    <location>
        <begin position="391"/>
        <end position="439"/>
    </location>
</feature>
<feature type="compositionally biased region" description="Basic and acidic residues" evidence="1">
    <location>
        <begin position="31"/>
        <end position="54"/>
    </location>
</feature>
<dbReference type="GeneID" id="89931132"/>
<keyword evidence="4" id="KW-1185">Reference proteome</keyword>
<name>A0AAV9NY77_9PEZI</name>
<reference evidence="3 4" key="1">
    <citation type="submission" date="2023-08" db="EMBL/GenBank/DDBJ databases">
        <title>Black Yeasts Isolated from many extreme environments.</title>
        <authorList>
            <person name="Coleine C."/>
            <person name="Stajich J.E."/>
            <person name="Selbmann L."/>
        </authorList>
    </citation>
    <scope>NUCLEOTIDE SEQUENCE [LARGE SCALE GENOMIC DNA]</scope>
    <source>
        <strain evidence="3 4">CCFEE 5935</strain>
    </source>
</reference>
<feature type="transmembrane region" description="Helical" evidence="2">
    <location>
        <begin position="467"/>
        <end position="486"/>
    </location>
</feature>
<organism evidence="3 4">
    <name type="scientific">Saxophila tyrrhenica</name>
    <dbReference type="NCBI Taxonomy" id="1690608"/>
    <lineage>
        <taxon>Eukaryota</taxon>
        <taxon>Fungi</taxon>
        <taxon>Dikarya</taxon>
        <taxon>Ascomycota</taxon>
        <taxon>Pezizomycotina</taxon>
        <taxon>Dothideomycetes</taxon>
        <taxon>Dothideomycetidae</taxon>
        <taxon>Mycosphaerellales</taxon>
        <taxon>Extremaceae</taxon>
        <taxon>Saxophila</taxon>
    </lineage>
</organism>
<evidence type="ECO:0000256" key="1">
    <source>
        <dbReference type="SAM" id="MobiDB-lite"/>
    </source>
</evidence>
<feature type="compositionally biased region" description="Polar residues" evidence="1">
    <location>
        <begin position="79"/>
        <end position="94"/>
    </location>
</feature>
<keyword evidence="2" id="KW-0472">Membrane</keyword>
<feature type="region of interest" description="Disordered" evidence="1">
    <location>
        <begin position="1"/>
        <end position="169"/>
    </location>
</feature>
<dbReference type="RefSeq" id="XP_064654844.1">
    <property type="nucleotide sequence ID" value="XM_064807028.1"/>
</dbReference>
<dbReference type="AlphaFoldDB" id="A0AAV9NY77"/>
<comment type="caution">
    <text evidence="3">The sequence shown here is derived from an EMBL/GenBank/DDBJ whole genome shotgun (WGS) entry which is preliminary data.</text>
</comment>
<evidence type="ECO:0000256" key="2">
    <source>
        <dbReference type="SAM" id="Phobius"/>
    </source>
</evidence>
<feature type="region of interest" description="Disordered" evidence="1">
    <location>
        <begin position="266"/>
        <end position="285"/>
    </location>
</feature>
<evidence type="ECO:0000313" key="4">
    <source>
        <dbReference type="Proteomes" id="UP001337655"/>
    </source>
</evidence>
<keyword evidence="2" id="KW-1133">Transmembrane helix</keyword>